<gene>
    <name evidence="10" type="ORF">KUTeg_021216</name>
</gene>
<dbReference type="Pfam" id="PF10491">
    <property type="entry name" value="Nrf1_DNA-bind"/>
    <property type="match status" value="1"/>
</dbReference>
<evidence type="ECO:0000256" key="4">
    <source>
        <dbReference type="ARBA" id="ARBA00023125"/>
    </source>
</evidence>
<organism evidence="10 11">
    <name type="scientific">Tegillarca granosa</name>
    <name type="common">Malaysian cockle</name>
    <name type="synonym">Anadara granosa</name>
    <dbReference type="NCBI Taxonomy" id="220873"/>
    <lineage>
        <taxon>Eukaryota</taxon>
        <taxon>Metazoa</taxon>
        <taxon>Spiralia</taxon>
        <taxon>Lophotrochozoa</taxon>
        <taxon>Mollusca</taxon>
        <taxon>Bivalvia</taxon>
        <taxon>Autobranchia</taxon>
        <taxon>Pteriomorphia</taxon>
        <taxon>Arcoida</taxon>
        <taxon>Arcoidea</taxon>
        <taxon>Arcidae</taxon>
        <taxon>Tegillarca</taxon>
    </lineage>
</organism>
<reference evidence="10 11" key="1">
    <citation type="submission" date="2022-12" db="EMBL/GenBank/DDBJ databases">
        <title>Chromosome-level genome of Tegillarca granosa.</title>
        <authorList>
            <person name="Kim J."/>
        </authorList>
    </citation>
    <scope>NUCLEOTIDE SEQUENCE [LARGE SCALE GENOMIC DNA]</scope>
    <source>
        <strain evidence="10">Teg-2019</strain>
        <tissue evidence="10">Adductor muscle</tissue>
    </source>
</reference>
<feature type="region of interest" description="Disordered" evidence="8">
    <location>
        <begin position="746"/>
        <end position="766"/>
    </location>
</feature>
<evidence type="ECO:0000256" key="3">
    <source>
        <dbReference type="ARBA" id="ARBA00023015"/>
    </source>
</evidence>
<dbReference type="InterPro" id="IPR019525">
    <property type="entry name" value="Nrf1_NLS/DNA-bd_dimer"/>
</dbReference>
<keyword evidence="3" id="KW-0805">Transcription regulation</keyword>
<dbReference type="InterPro" id="IPR013087">
    <property type="entry name" value="Znf_C2H2_type"/>
</dbReference>
<sequence length="858" mass="97174">MLSQLPPLCVDSMTQVQLSEFIPRLIQLVTGRAHPFFGKSQFRPEWWPDDIPWANPDMVKEENRKSDESHMETLRKVIRSCYKHEGQENLLTSINLQQSVVKSGSGGDVSFQTSKILSTHDENTNLTTYEKTQSMFSHESDNPKSPAELLNNMPIWVCFLCAKQFSHQDELMTHQEICEQNADQEEETLPSKPPVPVVLRKVVKRKRWRRFKPELYEPPPLDVYIKSLDLIEKLKNDSDIISPQKKDVDSDCEIDVSDYEQEQSGPVAPRTPKSLMSQLSREGHHGDISARKRQLSFSQNISDSESGDESESQKKSSSTPAINSLLYGIDLCSPLGHRVKKHLKFEGSVPVVRNYDQYCCGHEKNEFIEKLRQRDNSYPVVFNKKRKKFCARFFHRYKFSSKDRYEFMLRLKTGLNKRARQLLSEMEPCSVKLKRLDPDVIKEWCRPKPRKFPMPGWYRGPRPVFGGPRQPMFGGLRRPMFGGPRRPMFGGPYRQAYRPPFRPFMNRSRAFPTPNRFRSPITPSHPAFQEALTKPVFGPKSARIKQINQNIAHLNRGPTKYMVTQVITNPDGTETMKIVCVEGNEEKNMNQMRKSSQGPDSPLSRRKQTFNQERMKQMDDEIIIIEMSSSEDEGDAYKSTQKCKLCDSKTGKKCAKHNEQKSPVPSVINHGGNMYLSRPIPRATSHMGNLSVNPSSSRAVQSVKIHPSPPGARTVTELGLSNISSLNQSSASRNIKFGTSRIGALSGIHSPQKTGLSKGPSPSMQGLGCKSGPVLQKLLTAPNEFPMHAKIVTGPKGERTYVCGNSQGEVRKVATLPKPQPPPPHPVMKVPNYSIEKRTISGDDKTEVDVICIDDDDD</sequence>
<keyword evidence="11" id="KW-1185">Reference proteome</keyword>
<feature type="compositionally biased region" description="Polar residues" evidence="8">
    <location>
        <begin position="589"/>
        <end position="599"/>
    </location>
</feature>
<keyword evidence="5" id="KW-0804">Transcription</keyword>
<evidence type="ECO:0000256" key="6">
    <source>
        <dbReference type="ARBA" id="ARBA00023242"/>
    </source>
</evidence>
<comment type="similarity">
    <text evidence="2">Belongs to the NRF1/Ewg family.</text>
</comment>
<feature type="region of interest" description="Disordered" evidence="8">
    <location>
        <begin position="585"/>
        <end position="606"/>
    </location>
</feature>
<feature type="domain" description="C2H2-type" evidence="9">
    <location>
        <begin position="156"/>
        <end position="185"/>
    </location>
</feature>
<comment type="subcellular location">
    <subcellularLocation>
        <location evidence="1">Nucleus</location>
    </subcellularLocation>
</comment>
<evidence type="ECO:0000256" key="2">
    <source>
        <dbReference type="ARBA" id="ARBA00005713"/>
    </source>
</evidence>
<dbReference type="PANTHER" id="PTHR20338">
    <property type="entry name" value="NUCLEAR RESPIRATORY FACTOR 1"/>
    <property type="match status" value="1"/>
</dbReference>
<evidence type="ECO:0000256" key="8">
    <source>
        <dbReference type="SAM" id="MobiDB-lite"/>
    </source>
</evidence>
<feature type="region of interest" description="Disordered" evidence="8">
    <location>
        <begin position="257"/>
        <end position="319"/>
    </location>
</feature>
<protein>
    <recommendedName>
        <fullName evidence="9">C2H2-type domain-containing protein</fullName>
    </recommendedName>
</protein>
<keyword evidence="7" id="KW-0863">Zinc-finger</keyword>
<dbReference type="Proteomes" id="UP001217089">
    <property type="component" value="Unassembled WGS sequence"/>
</dbReference>
<name>A0ABQ9EA46_TEGGR</name>
<evidence type="ECO:0000256" key="5">
    <source>
        <dbReference type="ARBA" id="ARBA00023163"/>
    </source>
</evidence>
<dbReference type="InterPro" id="IPR039142">
    <property type="entry name" value="NRF1/Ewg"/>
</dbReference>
<evidence type="ECO:0000256" key="1">
    <source>
        <dbReference type="ARBA" id="ARBA00004123"/>
    </source>
</evidence>
<evidence type="ECO:0000256" key="7">
    <source>
        <dbReference type="PROSITE-ProRule" id="PRU00042"/>
    </source>
</evidence>
<dbReference type="EMBL" id="JARBDR010000918">
    <property type="protein sequence ID" value="KAJ8302229.1"/>
    <property type="molecule type" value="Genomic_DNA"/>
</dbReference>
<accession>A0ABQ9EA46</accession>
<evidence type="ECO:0000259" key="9">
    <source>
        <dbReference type="PROSITE" id="PS50157"/>
    </source>
</evidence>
<feature type="compositionally biased region" description="Polar residues" evidence="8">
    <location>
        <begin position="749"/>
        <end position="764"/>
    </location>
</feature>
<dbReference type="PROSITE" id="PS50157">
    <property type="entry name" value="ZINC_FINGER_C2H2_2"/>
    <property type="match status" value="1"/>
</dbReference>
<proteinExistence type="inferred from homology"/>
<keyword evidence="7" id="KW-0479">Metal-binding</keyword>
<keyword evidence="6" id="KW-0539">Nucleus</keyword>
<comment type="caution">
    <text evidence="10">The sequence shown here is derived from an EMBL/GenBank/DDBJ whole genome shotgun (WGS) entry which is preliminary data.</text>
</comment>
<evidence type="ECO:0000313" key="10">
    <source>
        <dbReference type="EMBL" id="KAJ8302229.1"/>
    </source>
</evidence>
<keyword evidence="4" id="KW-0238">DNA-binding</keyword>
<evidence type="ECO:0000313" key="11">
    <source>
        <dbReference type="Proteomes" id="UP001217089"/>
    </source>
</evidence>
<feature type="compositionally biased region" description="Basic and acidic residues" evidence="8">
    <location>
        <begin position="281"/>
        <end position="290"/>
    </location>
</feature>
<keyword evidence="7" id="KW-0862">Zinc</keyword>